<keyword evidence="6 7" id="KW-0067">ATP-binding</keyword>
<dbReference type="InterPro" id="IPR009286">
    <property type="entry name" value="Ins_P5_2-kin"/>
</dbReference>
<keyword evidence="5 7" id="KW-0418">Kinase</keyword>
<sequence>MSVAFVQPQKKESKQEWIYRGEGNANLVISLPDKRQILRIQKTDKPKTFIVWLLDWISDFLYWDNKDKMTADSQDLKFYKQVMMPLLGRFVCEATPIFMSRTQTRDLNNAITQCRPKRTYSETTTIKYITIPTLYCDGEQ</sequence>
<keyword evidence="9" id="KW-1185">Reference proteome</keyword>
<comment type="function">
    <text evidence="7">Phosphorylates Ins(1,3,4,5,6)P5 at position 2 to form Ins(1,2,3,4,5,6)P6 (InsP6 or phytate).</text>
</comment>
<name>A0AAW1L441_POPJA</name>
<evidence type="ECO:0000313" key="8">
    <source>
        <dbReference type="EMBL" id="KAK9727954.1"/>
    </source>
</evidence>
<evidence type="ECO:0000313" key="9">
    <source>
        <dbReference type="Proteomes" id="UP001458880"/>
    </source>
</evidence>
<accession>A0AAW1L441</accession>
<protein>
    <recommendedName>
        <fullName evidence="2 7">Inositol-pentakisphosphate 2-kinase</fullName>
        <ecNumber evidence="2 7">2.7.1.158</ecNumber>
    </recommendedName>
</protein>
<dbReference type="AlphaFoldDB" id="A0AAW1L441"/>
<evidence type="ECO:0000256" key="7">
    <source>
        <dbReference type="RuleBase" id="RU364126"/>
    </source>
</evidence>
<dbReference type="EC" id="2.7.1.158" evidence="2 7"/>
<dbReference type="EMBL" id="JASPKY010000174">
    <property type="protein sequence ID" value="KAK9727954.1"/>
    <property type="molecule type" value="Genomic_DNA"/>
</dbReference>
<comment type="caution">
    <text evidence="8">The sequence shown here is derived from an EMBL/GenBank/DDBJ whole genome shotgun (WGS) entry which is preliminary data.</text>
</comment>
<evidence type="ECO:0000256" key="1">
    <source>
        <dbReference type="ARBA" id="ARBA00007229"/>
    </source>
</evidence>
<dbReference type="GO" id="GO:0035299">
    <property type="term" value="F:inositol-1,3,4,5,6-pentakisphosphate 2-kinase activity"/>
    <property type="evidence" value="ECO:0007669"/>
    <property type="project" value="UniProtKB-EC"/>
</dbReference>
<gene>
    <name evidence="8" type="ORF">QE152_g18907</name>
</gene>
<comment type="similarity">
    <text evidence="1">Belongs to the IPK1 type 2 family.</text>
</comment>
<reference evidence="8 9" key="1">
    <citation type="journal article" date="2024" name="BMC Genomics">
        <title>De novo assembly and annotation of Popillia japonica's genome with initial clues to its potential as an invasive pest.</title>
        <authorList>
            <person name="Cucini C."/>
            <person name="Boschi S."/>
            <person name="Funari R."/>
            <person name="Cardaioli E."/>
            <person name="Iannotti N."/>
            <person name="Marturano G."/>
            <person name="Paoli F."/>
            <person name="Bruttini M."/>
            <person name="Carapelli A."/>
            <person name="Frati F."/>
            <person name="Nardi F."/>
        </authorList>
    </citation>
    <scope>NUCLEOTIDE SEQUENCE [LARGE SCALE GENOMIC DNA]</scope>
    <source>
        <strain evidence="8">DMR45628</strain>
    </source>
</reference>
<evidence type="ECO:0000256" key="6">
    <source>
        <dbReference type="ARBA" id="ARBA00022840"/>
    </source>
</evidence>
<dbReference type="GO" id="GO:0005634">
    <property type="term" value="C:nucleus"/>
    <property type="evidence" value="ECO:0007669"/>
    <property type="project" value="TreeGrafter"/>
</dbReference>
<dbReference type="Pfam" id="PF06090">
    <property type="entry name" value="Ins_P5_2-kin"/>
    <property type="match status" value="1"/>
</dbReference>
<evidence type="ECO:0000256" key="2">
    <source>
        <dbReference type="ARBA" id="ARBA00012023"/>
    </source>
</evidence>
<proteinExistence type="inferred from homology"/>
<organism evidence="8 9">
    <name type="scientific">Popillia japonica</name>
    <name type="common">Japanese beetle</name>
    <dbReference type="NCBI Taxonomy" id="7064"/>
    <lineage>
        <taxon>Eukaryota</taxon>
        <taxon>Metazoa</taxon>
        <taxon>Ecdysozoa</taxon>
        <taxon>Arthropoda</taxon>
        <taxon>Hexapoda</taxon>
        <taxon>Insecta</taxon>
        <taxon>Pterygota</taxon>
        <taxon>Neoptera</taxon>
        <taxon>Endopterygota</taxon>
        <taxon>Coleoptera</taxon>
        <taxon>Polyphaga</taxon>
        <taxon>Scarabaeiformia</taxon>
        <taxon>Scarabaeidae</taxon>
        <taxon>Rutelinae</taxon>
        <taxon>Popillia</taxon>
    </lineage>
</organism>
<dbReference type="Proteomes" id="UP001458880">
    <property type="component" value="Unassembled WGS sequence"/>
</dbReference>
<evidence type="ECO:0000256" key="5">
    <source>
        <dbReference type="ARBA" id="ARBA00022777"/>
    </source>
</evidence>
<dbReference type="PANTHER" id="PTHR14456:SF2">
    <property type="entry name" value="INOSITOL-PENTAKISPHOSPHATE 2-KINASE"/>
    <property type="match status" value="1"/>
</dbReference>
<comment type="domain">
    <text evidence="7">The EXKPK motif is conserved in inositol-pentakisphosphate 2-kinases of both family 1 and 2.</text>
</comment>
<evidence type="ECO:0000256" key="4">
    <source>
        <dbReference type="ARBA" id="ARBA00022741"/>
    </source>
</evidence>
<dbReference type="PANTHER" id="PTHR14456">
    <property type="entry name" value="INOSITOL POLYPHOSPHATE KINASE 1"/>
    <property type="match status" value="1"/>
</dbReference>
<comment type="catalytic activity">
    <reaction evidence="7">
        <text>1D-myo-inositol 1,3,4,5,6-pentakisphosphate + ATP = 1D-myo-inositol hexakisphosphate + ADP + H(+)</text>
        <dbReference type="Rhea" id="RHEA:20313"/>
        <dbReference type="ChEBI" id="CHEBI:15378"/>
        <dbReference type="ChEBI" id="CHEBI:30616"/>
        <dbReference type="ChEBI" id="CHEBI:57733"/>
        <dbReference type="ChEBI" id="CHEBI:58130"/>
        <dbReference type="ChEBI" id="CHEBI:456216"/>
        <dbReference type="EC" id="2.7.1.158"/>
    </reaction>
</comment>
<dbReference type="GO" id="GO:0032958">
    <property type="term" value="P:inositol phosphate biosynthetic process"/>
    <property type="evidence" value="ECO:0007669"/>
    <property type="project" value="TreeGrafter"/>
</dbReference>
<dbReference type="InterPro" id="IPR043001">
    <property type="entry name" value="IP5_2-K_N_lobe"/>
</dbReference>
<dbReference type="Gene3D" id="3.30.200.110">
    <property type="entry name" value="Inositol-pentakisphosphate 2-kinase, N-lobe"/>
    <property type="match status" value="1"/>
</dbReference>
<dbReference type="GO" id="GO:0005524">
    <property type="term" value="F:ATP binding"/>
    <property type="evidence" value="ECO:0007669"/>
    <property type="project" value="UniProtKB-KW"/>
</dbReference>
<keyword evidence="3 7" id="KW-0808">Transferase</keyword>
<evidence type="ECO:0000256" key="3">
    <source>
        <dbReference type="ARBA" id="ARBA00022679"/>
    </source>
</evidence>
<keyword evidence="4 7" id="KW-0547">Nucleotide-binding</keyword>